<dbReference type="WBParaSite" id="SPAL_0000487600.1">
    <property type="protein sequence ID" value="SPAL_0000487600.1"/>
    <property type="gene ID" value="SPAL_0000487600"/>
</dbReference>
<reference evidence="2" key="1">
    <citation type="submission" date="2017-02" db="UniProtKB">
        <authorList>
            <consortium name="WormBaseParasite"/>
        </authorList>
    </citation>
    <scope>IDENTIFICATION</scope>
</reference>
<keyword evidence="1" id="KW-1185">Reference proteome</keyword>
<evidence type="ECO:0000313" key="1">
    <source>
        <dbReference type="Proteomes" id="UP000046392"/>
    </source>
</evidence>
<proteinExistence type="predicted"/>
<evidence type="ECO:0000313" key="2">
    <source>
        <dbReference type="WBParaSite" id="SPAL_0000487600.1"/>
    </source>
</evidence>
<dbReference type="InterPro" id="IPR036570">
    <property type="entry name" value="HORMA_dom_sf"/>
</dbReference>
<organism evidence="1 2">
    <name type="scientific">Strongyloides papillosus</name>
    <name type="common">Intestinal threadworm</name>
    <dbReference type="NCBI Taxonomy" id="174720"/>
    <lineage>
        <taxon>Eukaryota</taxon>
        <taxon>Metazoa</taxon>
        <taxon>Ecdysozoa</taxon>
        <taxon>Nematoda</taxon>
        <taxon>Chromadorea</taxon>
        <taxon>Rhabditida</taxon>
        <taxon>Tylenchina</taxon>
        <taxon>Panagrolaimomorpha</taxon>
        <taxon>Strongyloidoidea</taxon>
        <taxon>Strongyloididae</taxon>
        <taxon>Strongyloides</taxon>
    </lineage>
</organism>
<dbReference type="AlphaFoldDB" id="A0A0N5BFW5"/>
<accession>A0A0N5BFW5</accession>
<dbReference type="SUPFAM" id="SSF56019">
    <property type="entry name" value="The spindle assembly checkpoint protein mad2"/>
    <property type="match status" value="1"/>
</dbReference>
<dbReference type="Proteomes" id="UP000046392">
    <property type="component" value="Unplaced"/>
</dbReference>
<sequence>MFSDYLLEPEVVYEDFHAGYLDGDENRRVYRISNPPKRELSSKLSEFFTKAFHVFIYRSGLVNERNFEIKKYSGDVDVPTCINECLSEYIRYCIYFIMKMFRRRELRALGVLFISKNTNKRKGSYEINLRKPSGKFTRIFGVHKSSENLRKKGLPKFVKECLEPGMRNIYQAKVPMIKRGNGEEILIKCYVKRRRGRKHVSDPSCHIDDQLLKIKKKNRQKKRTATLPLLHQYCPPIRSAFIDMSIVFKEFDNIPATI</sequence>
<dbReference type="Gene3D" id="3.30.900.10">
    <property type="entry name" value="HORMA domain"/>
    <property type="match status" value="1"/>
</dbReference>
<protein>
    <submittedName>
        <fullName evidence="2">Protein-serine/threonine phosphatase</fullName>
    </submittedName>
</protein>
<name>A0A0N5BFW5_STREA</name>